<evidence type="ECO:0000259" key="2">
    <source>
        <dbReference type="Pfam" id="PF12000"/>
    </source>
</evidence>
<sequence length="417" mass="46877">MKILFVHQNMPGQYREMIQWLAAQGGHELVFLTQRTPAPQLTGVKTVVYKAHHKPAAEAYGLSKVWEEAAGAGFGAAMAAQALERSQGFKPDVVVGHTGWGELLFFKQIWPDVPVLGFFEYFYIREGGLVGFDPADPPTEHSPFFLHARNVVPFTNINVVDTGHVPTEWQKNVFPTSFHDKFYTCHDGIRTDLLRPNPDVQVGLGRLPAPLTRQDEVFTYLARNLEHARGFHIFMRSLPRILRERPNARVLILGGNEVSYGRKSRHEGGLRAEMEAEIGPDLDWDRVHFLGRVPYPKFCEIVQLSRCHIYLTMPFVLSWSVLEAMSMQATIVSSDVAPVREAITHGETGLLVDFFDHEALAAQVIDVLANPQDHAHLGPAARAHVVEKYDFLTRCLPEHIRQINALVPADKHIPLPA</sequence>
<dbReference type="EC" id="2.4.1.-" evidence="3"/>
<dbReference type="GO" id="GO:0016757">
    <property type="term" value="F:glycosyltransferase activity"/>
    <property type="evidence" value="ECO:0007669"/>
    <property type="project" value="UniProtKB-KW"/>
</dbReference>
<dbReference type="AlphaFoldDB" id="A0A2R8CFU0"/>
<dbReference type="OrthoDB" id="9793726at2"/>
<accession>A0A2R8CFU0</accession>
<evidence type="ECO:0000313" key="3">
    <source>
        <dbReference type="EMBL" id="SPJ31291.1"/>
    </source>
</evidence>
<dbReference type="Proteomes" id="UP000244898">
    <property type="component" value="Unassembled WGS sequence"/>
</dbReference>
<dbReference type="InterPro" id="IPR022623">
    <property type="entry name" value="Glyco_trans_4"/>
</dbReference>
<keyword evidence="3" id="KW-0328">Glycosyltransferase</keyword>
<feature type="domain" description="Glycosyl transferase family 4" evidence="2">
    <location>
        <begin position="26"/>
        <end position="193"/>
    </location>
</feature>
<dbReference type="RefSeq" id="WP_108792517.1">
    <property type="nucleotide sequence ID" value="NZ_ONZG01000019.1"/>
</dbReference>
<keyword evidence="4" id="KW-1185">Reference proteome</keyword>
<evidence type="ECO:0000259" key="1">
    <source>
        <dbReference type="Pfam" id="PF00534"/>
    </source>
</evidence>
<keyword evidence="3" id="KW-0808">Transferase</keyword>
<feature type="domain" description="Glycosyl transferase family 1" evidence="1">
    <location>
        <begin position="215"/>
        <end position="383"/>
    </location>
</feature>
<dbReference type="PANTHER" id="PTHR12526">
    <property type="entry name" value="GLYCOSYLTRANSFERASE"/>
    <property type="match status" value="1"/>
</dbReference>
<dbReference type="Pfam" id="PF12000">
    <property type="entry name" value="Glyco_trans_4_3"/>
    <property type="match status" value="1"/>
</dbReference>
<dbReference type="SUPFAM" id="SSF53756">
    <property type="entry name" value="UDP-Glycosyltransferase/glycogen phosphorylase"/>
    <property type="match status" value="1"/>
</dbReference>
<gene>
    <name evidence="3" type="primary">bshA_4</name>
    <name evidence="3" type="ORF">TRM7615_04834</name>
</gene>
<dbReference type="CDD" id="cd03818">
    <property type="entry name" value="GT4_ExpC-like"/>
    <property type="match status" value="1"/>
</dbReference>
<dbReference type="Pfam" id="PF00534">
    <property type="entry name" value="Glycos_transf_1"/>
    <property type="match status" value="1"/>
</dbReference>
<evidence type="ECO:0000313" key="4">
    <source>
        <dbReference type="Proteomes" id="UP000244898"/>
    </source>
</evidence>
<dbReference type="InterPro" id="IPR001296">
    <property type="entry name" value="Glyco_trans_1"/>
</dbReference>
<organism evidence="3 4">
    <name type="scientific">Falsiruegeria mediterranea M17</name>
    <dbReference type="NCBI Taxonomy" id="1200281"/>
    <lineage>
        <taxon>Bacteria</taxon>
        <taxon>Pseudomonadati</taxon>
        <taxon>Pseudomonadota</taxon>
        <taxon>Alphaproteobacteria</taxon>
        <taxon>Rhodobacterales</taxon>
        <taxon>Roseobacteraceae</taxon>
        <taxon>Falsiruegeria</taxon>
    </lineage>
</organism>
<proteinExistence type="predicted"/>
<dbReference type="EMBL" id="ONZG01000019">
    <property type="protein sequence ID" value="SPJ31291.1"/>
    <property type="molecule type" value="Genomic_DNA"/>
</dbReference>
<name>A0A2R8CFU0_9RHOB</name>
<reference evidence="4" key="1">
    <citation type="submission" date="2018-03" db="EMBL/GenBank/DDBJ databases">
        <authorList>
            <person name="Rodrigo-Torres L."/>
            <person name="Arahal R. D."/>
            <person name="Lucena T."/>
        </authorList>
    </citation>
    <scope>NUCLEOTIDE SEQUENCE [LARGE SCALE GENOMIC DNA]</scope>
    <source>
        <strain evidence="4">CECT 7615</strain>
    </source>
</reference>
<protein>
    <submittedName>
        <fullName evidence="3">N-acetyl-alpha-D-glucosaminyl L-malate synthase</fullName>
        <ecNumber evidence="3">2.4.1.-</ecNumber>
    </submittedName>
</protein>
<dbReference type="Gene3D" id="3.40.50.2000">
    <property type="entry name" value="Glycogen Phosphorylase B"/>
    <property type="match status" value="2"/>
</dbReference>